<dbReference type="PANTHER" id="PTHR23501:SF12">
    <property type="entry name" value="MAJOR FACILITATOR SUPERFAMILY (MFS) PROFILE DOMAIN-CONTAINING PROTEIN-RELATED"/>
    <property type="match status" value="1"/>
</dbReference>
<feature type="transmembrane region" description="Helical" evidence="7">
    <location>
        <begin position="121"/>
        <end position="141"/>
    </location>
</feature>
<feature type="transmembrane region" description="Helical" evidence="7">
    <location>
        <begin position="186"/>
        <end position="209"/>
    </location>
</feature>
<feature type="transmembrane region" description="Helical" evidence="7">
    <location>
        <begin position="61"/>
        <end position="83"/>
    </location>
</feature>
<dbReference type="SUPFAM" id="SSF103473">
    <property type="entry name" value="MFS general substrate transporter"/>
    <property type="match status" value="1"/>
</dbReference>
<dbReference type="EMBL" id="JBHFEH010000028">
    <property type="protein sequence ID" value="KAL2052336.1"/>
    <property type="molecule type" value="Genomic_DNA"/>
</dbReference>
<evidence type="ECO:0000256" key="1">
    <source>
        <dbReference type="ARBA" id="ARBA00004141"/>
    </source>
</evidence>
<organism evidence="8 9">
    <name type="scientific">Lepraria finkii</name>
    <dbReference type="NCBI Taxonomy" id="1340010"/>
    <lineage>
        <taxon>Eukaryota</taxon>
        <taxon>Fungi</taxon>
        <taxon>Dikarya</taxon>
        <taxon>Ascomycota</taxon>
        <taxon>Pezizomycotina</taxon>
        <taxon>Lecanoromycetes</taxon>
        <taxon>OSLEUM clade</taxon>
        <taxon>Lecanoromycetidae</taxon>
        <taxon>Lecanorales</taxon>
        <taxon>Lecanorineae</taxon>
        <taxon>Stereocaulaceae</taxon>
        <taxon>Lepraria</taxon>
    </lineage>
</organism>
<evidence type="ECO:0000313" key="9">
    <source>
        <dbReference type="Proteomes" id="UP001590951"/>
    </source>
</evidence>
<sequence>MAISFGGTVYAWSSGPIIALFVLFGVLMIVFLTQQILCIATTKETRLWPVEFLTNPFMINMFLQVAGATTGVFIPIYFIPLYFSFVEGDAALQSGVRLLSYVIPMVVICVMNGYSMSYFGYYTPWFIFGAIFTLVGSALLYTIDTSTSNARVYAYSALGGLGSGAYIQATFSVAQLKAPKGLGKYVVGFLTNAQLAGPAFALSIANAAFLNEATNSLENILPQISKSQIQLVIDGAGSDVVDSLGVGTKQMVTGAIVKALDKPFVVSLTAGALTLLLALCLKWEKLFVKEGKEGGGLVCVFLMEWLSGTWKLERR</sequence>
<keyword evidence="3" id="KW-0813">Transport</keyword>
<comment type="caution">
    <text evidence="8">The sequence shown here is derived from an EMBL/GenBank/DDBJ whole genome shotgun (WGS) entry which is preliminary data.</text>
</comment>
<evidence type="ECO:0000313" key="8">
    <source>
        <dbReference type="EMBL" id="KAL2052336.1"/>
    </source>
</evidence>
<evidence type="ECO:0000256" key="2">
    <source>
        <dbReference type="ARBA" id="ARBA00007520"/>
    </source>
</evidence>
<evidence type="ECO:0000256" key="3">
    <source>
        <dbReference type="ARBA" id="ARBA00022448"/>
    </source>
</evidence>
<name>A0ABR4B621_9LECA</name>
<proteinExistence type="inferred from homology"/>
<accession>A0ABR4B621</accession>
<feature type="transmembrane region" description="Helical" evidence="7">
    <location>
        <begin position="264"/>
        <end position="283"/>
    </location>
</feature>
<keyword evidence="4 7" id="KW-0812">Transmembrane</keyword>
<dbReference type="PANTHER" id="PTHR23501">
    <property type="entry name" value="MAJOR FACILITATOR SUPERFAMILY"/>
    <property type="match status" value="1"/>
</dbReference>
<feature type="transmembrane region" description="Helical" evidence="7">
    <location>
        <begin position="17"/>
        <end position="40"/>
    </location>
</feature>
<dbReference type="InterPro" id="IPR036259">
    <property type="entry name" value="MFS_trans_sf"/>
</dbReference>
<evidence type="ECO:0000256" key="7">
    <source>
        <dbReference type="SAM" id="Phobius"/>
    </source>
</evidence>
<comment type="subcellular location">
    <subcellularLocation>
        <location evidence="1">Membrane</location>
        <topology evidence="1">Multi-pass membrane protein</topology>
    </subcellularLocation>
</comment>
<keyword evidence="5 7" id="KW-1133">Transmembrane helix</keyword>
<protein>
    <submittedName>
        <fullName evidence="8">Uncharacterized protein</fullName>
    </submittedName>
</protein>
<reference evidence="8 9" key="1">
    <citation type="submission" date="2024-09" db="EMBL/GenBank/DDBJ databases">
        <title>Rethinking Asexuality: The Enigmatic Case of Functional Sexual Genes in Lepraria (Stereocaulaceae).</title>
        <authorList>
            <person name="Doellman M."/>
            <person name="Sun Y."/>
            <person name="Barcenas-Pena A."/>
            <person name="Lumbsch H.T."/>
            <person name="Grewe F."/>
        </authorList>
    </citation>
    <scope>NUCLEOTIDE SEQUENCE [LARGE SCALE GENOMIC DNA]</scope>
    <source>
        <strain evidence="8 9">Grewe 0041</strain>
    </source>
</reference>
<evidence type="ECO:0000256" key="6">
    <source>
        <dbReference type="ARBA" id="ARBA00023136"/>
    </source>
</evidence>
<evidence type="ECO:0000256" key="4">
    <source>
        <dbReference type="ARBA" id="ARBA00022692"/>
    </source>
</evidence>
<feature type="transmembrane region" description="Helical" evidence="7">
    <location>
        <begin position="95"/>
        <end position="114"/>
    </location>
</feature>
<comment type="similarity">
    <text evidence="2">Belongs to the major facilitator superfamily. TCR/Tet family.</text>
</comment>
<keyword evidence="6 7" id="KW-0472">Membrane</keyword>
<evidence type="ECO:0000256" key="5">
    <source>
        <dbReference type="ARBA" id="ARBA00022989"/>
    </source>
</evidence>
<keyword evidence="9" id="KW-1185">Reference proteome</keyword>
<dbReference type="Proteomes" id="UP001590951">
    <property type="component" value="Unassembled WGS sequence"/>
</dbReference>
<feature type="transmembrane region" description="Helical" evidence="7">
    <location>
        <begin position="153"/>
        <end position="174"/>
    </location>
</feature>
<gene>
    <name evidence="8" type="ORF">ABVK25_007495</name>
</gene>